<organism evidence="1 2">
    <name type="scientific">Venturia nashicola</name>
    <dbReference type="NCBI Taxonomy" id="86259"/>
    <lineage>
        <taxon>Eukaryota</taxon>
        <taxon>Fungi</taxon>
        <taxon>Dikarya</taxon>
        <taxon>Ascomycota</taxon>
        <taxon>Pezizomycotina</taxon>
        <taxon>Dothideomycetes</taxon>
        <taxon>Pleosporomycetidae</taxon>
        <taxon>Venturiales</taxon>
        <taxon>Venturiaceae</taxon>
        <taxon>Venturia</taxon>
    </lineage>
</organism>
<dbReference type="AlphaFoldDB" id="A0A4Z1NKB5"/>
<comment type="caution">
    <text evidence="1">The sequence shown here is derived from an EMBL/GenBank/DDBJ whole genome shotgun (WGS) entry which is preliminary data.</text>
</comment>
<sequence length="294" mass="29172">MLLECRTTMRGLLISVPGFANLVQAATQEVFMVNPLGTDAPLVASVVGASPAATTYAIGCGSNFPLTLASLPSSVICPDLASITITQGPATLAYTFSENWAAQSTDPSINITKALHCDLSGTTTAICTNSFDGLDELVLPTQGLTPSEISMGQASLDALKVPETITLTGKDFPAFGRVVVTAGAEKLPASGVGSAGANLSMSLPDTSHGVIGNPDITSIVPSSTPNVGGVFAPGVAKTTSGAAAAATVSGTAKASNTSTANHAAATGNKASASGVSVANRCSLVAGALAVIFFL</sequence>
<reference evidence="1 2" key="1">
    <citation type="submission" date="2019-04" db="EMBL/GenBank/DDBJ databases">
        <title>High contiguity whole genome sequence and gene annotation resource for two Venturia nashicola isolates.</title>
        <authorList>
            <person name="Prokchorchik M."/>
            <person name="Won K."/>
            <person name="Lee Y."/>
            <person name="Choi E.D."/>
            <person name="Segonzac C."/>
            <person name="Sohn K.H."/>
        </authorList>
    </citation>
    <scope>NUCLEOTIDE SEQUENCE [LARGE SCALE GENOMIC DNA]</scope>
    <source>
        <strain evidence="1 2">PRI2</strain>
    </source>
</reference>
<evidence type="ECO:0000313" key="1">
    <source>
        <dbReference type="EMBL" id="TID15181.1"/>
    </source>
</evidence>
<accession>A0A4Z1NKB5</accession>
<proteinExistence type="predicted"/>
<dbReference type="Proteomes" id="UP000298493">
    <property type="component" value="Unassembled WGS sequence"/>
</dbReference>
<evidence type="ECO:0000313" key="2">
    <source>
        <dbReference type="Proteomes" id="UP000298493"/>
    </source>
</evidence>
<keyword evidence="2" id="KW-1185">Reference proteome</keyword>
<gene>
    <name evidence="1" type="ORF">E6O75_ATG08434</name>
</gene>
<protein>
    <submittedName>
        <fullName evidence="1">Uncharacterized protein</fullName>
    </submittedName>
</protein>
<dbReference type="EMBL" id="SNSC02000021">
    <property type="protein sequence ID" value="TID15181.1"/>
    <property type="molecule type" value="Genomic_DNA"/>
</dbReference>
<name>A0A4Z1NKB5_9PEZI</name>